<sequence length="546" mass="61284">MDLFRETIRDTPNDSTQYAKLEEADRIYDFLVVSALKRITNAMGVLTTPTIDSAAFSARSSNHDSDKNNGKPIHVCEHCKKQWHTKNQCWKLHGHPPGGKKRFSNEKQNSGRAYISETTPASTSQSIGPTASVDGKNPWILDSRATDHLTGSSEHFISYAPCAGNEKIQIADGSLASIASKGQIVSFDGFALQNVFHVPKLSYNLLSINKITRELHCKAIFLPESVYFQNISSGRMIDTARHSRGLYILDDDTSCSSFSKTSLLSSTLAPLNKIILLDCLKESYPSTRLVSEVPLRVFGCTAYVHNFGPNQTKFTSRAQACVFVRYPLHQHGYKCFHPPSKKYFVTMDVTFCKDRPYFPVSHLQGESVSEESNSTFEFIEPTPSTVSDVDPHPIILPINQVPWKTYYRRNLRKEVGFDGADLENVQEKNHDDEIEVRTEISNNEAEQGHTGKLDEYDPSLDIPIALRNGTRSHTKHPICNYVSYDNLSPQFRAFTASLDSTIISKNIYTALECPGWKNALMEEMKALEKNKTWDALPKGHKTVGCK</sequence>
<protein>
    <submittedName>
        <fullName evidence="3">Cysteine-rich RLK (RECEPTOR-like protein kinase) 8</fullName>
    </submittedName>
</protein>
<dbReference type="Pfam" id="PF22936">
    <property type="entry name" value="Pol_BBD"/>
    <property type="match status" value="1"/>
</dbReference>
<accession>A0A5D3DLE8</accession>
<dbReference type="PANTHER" id="PTHR47592:SF30">
    <property type="entry name" value="CCHC-TYPE DOMAIN-CONTAINING PROTEIN"/>
    <property type="match status" value="1"/>
</dbReference>
<dbReference type="GO" id="GO:0016301">
    <property type="term" value="F:kinase activity"/>
    <property type="evidence" value="ECO:0007669"/>
    <property type="project" value="UniProtKB-KW"/>
</dbReference>
<feature type="domain" description="Retroviral polymerase SH3-like" evidence="2">
    <location>
        <begin position="300"/>
        <end position="359"/>
    </location>
</feature>
<evidence type="ECO:0000259" key="1">
    <source>
        <dbReference type="Pfam" id="PF22936"/>
    </source>
</evidence>
<dbReference type="InterPro" id="IPR057670">
    <property type="entry name" value="SH3_retrovirus"/>
</dbReference>
<keyword evidence="3" id="KW-0675">Receptor</keyword>
<dbReference type="Pfam" id="PF25597">
    <property type="entry name" value="SH3_retrovirus"/>
    <property type="match status" value="1"/>
</dbReference>
<evidence type="ECO:0000313" key="3">
    <source>
        <dbReference type="EMBL" id="TYK24463.1"/>
    </source>
</evidence>
<name>A0A5D3DLE8_CUCMM</name>
<gene>
    <name evidence="3" type="ORF">E5676_scaffold266G00040</name>
</gene>
<reference evidence="3 4" key="1">
    <citation type="submission" date="2019-08" db="EMBL/GenBank/DDBJ databases">
        <title>Draft genome sequences of two oriental melons (Cucumis melo L. var makuwa).</title>
        <authorList>
            <person name="Kwon S.-Y."/>
        </authorList>
    </citation>
    <scope>NUCLEOTIDE SEQUENCE [LARGE SCALE GENOMIC DNA]</scope>
    <source>
        <strain evidence="4">cv. Chang Bougi</strain>
        <tissue evidence="3">Leaf</tissue>
    </source>
</reference>
<comment type="caution">
    <text evidence="3">The sequence shown here is derived from an EMBL/GenBank/DDBJ whole genome shotgun (WGS) entry which is preliminary data.</text>
</comment>
<dbReference type="Proteomes" id="UP000321947">
    <property type="component" value="Unassembled WGS sequence"/>
</dbReference>
<dbReference type="PANTHER" id="PTHR47592">
    <property type="entry name" value="PBF68 PROTEIN"/>
    <property type="match status" value="1"/>
</dbReference>
<dbReference type="AlphaFoldDB" id="A0A5D3DLE8"/>
<feature type="domain" description="Retrovirus-related Pol polyprotein from transposon TNT 1-94-like beta-barrel" evidence="1">
    <location>
        <begin position="139"/>
        <end position="213"/>
    </location>
</feature>
<keyword evidence="3" id="KW-0808">Transferase</keyword>
<evidence type="ECO:0000259" key="2">
    <source>
        <dbReference type="Pfam" id="PF25597"/>
    </source>
</evidence>
<keyword evidence="3" id="KW-0418">Kinase</keyword>
<organism evidence="3 4">
    <name type="scientific">Cucumis melo var. makuwa</name>
    <name type="common">Oriental melon</name>
    <dbReference type="NCBI Taxonomy" id="1194695"/>
    <lineage>
        <taxon>Eukaryota</taxon>
        <taxon>Viridiplantae</taxon>
        <taxon>Streptophyta</taxon>
        <taxon>Embryophyta</taxon>
        <taxon>Tracheophyta</taxon>
        <taxon>Spermatophyta</taxon>
        <taxon>Magnoliopsida</taxon>
        <taxon>eudicotyledons</taxon>
        <taxon>Gunneridae</taxon>
        <taxon>Pentapetalae</taxon>
        <taxon>rosids</taxon>
        <taxon>fabids</taxon>
        <taxon>Cucurbitales</taxon>
        <taxon>Cucurbitaceae</taxon>
        <taxon>Benincaseae</taxon>
        <taxon>Cucumis</taxon>
    </lineage>
</organism>
<dbReference type="EMBL" id="SSTD01003912">
    <property type="protein sequence ID" value="TYK24463.1"/>
    <property type="molecule type" value="Genomic_DNA"/>
</dbReference>
<evidence type="ECO:0000313" key="4">
    <source>
        <dbReference type="Proteomes" id="UP000321947"/>
    </source>
</evidence>
<dbReference type="InterPro" id="IPR054722">
    <property type="entry name" value="PolX-like_BBD"/>
</dbReference>
<proteinExistence type="predicted"/>